<evidence type="ECO:0000256" key="7">
    <source>
        <dbReference type="SAM" id="Coils"/>
    </source>
</evidence>
<feature type="transmembrane region" description="Helical" evidence="8">
    <location>
        <begin position="413"/>
        <end position="434"/>
    </location>
</feature>
<keyword evidence="2" id="KW-1003">Cell membrane</keyword>
<comment type="caution">
    <text evidence="11">The sequence shown here is derived from an EMBL/GenBank/DDBJ whole genome shotgun (WGS) entry which is preliminary data.</text>
</comment>
<comment type="subcellular location">
    <subcellularLocation>
        <location evidence="1">Cell membrane</location>
        <topology evidence="1">Multi-pass membrane protein</topology>
    </subcellularLocation>
    <subcellularLocation>
        <location evidence="6">Membrane</location>
        <topology evidence="6">Multi-pass membrane protein</topology>
    </subcellularLocation>
</comment>
<evidence type="ECO:0000256" key="5">
    <source>
        <dbReference type="ARBA" id="ARBA00023136"/>
    </source>
</evidence>
<dbReference type="AlphaFoldDB" id="A0A401FZF2"/>
<dbReference type="Pfam" id="PF01618">
    <property type="entry name" value="MotA_ExbB"/>
    <property type="match status" value="1"/>
</dbReference>
<dbReference type="GO" id="GO:0005886">
    <property type="term" value="C:plasma membrane"/>
    <property type="evidence" value="ECO:0007669"/>
    <property type="project" value="UniProtKB-SubCell"/>
</dbReference>
<feature type="signal peptide" evidence="9">
    <location>
        <begin position="1"/>
        <end position="20"/>
    </location>
</feature>
<feature type="domain" description="MotA/TolQ/ExbB proton channel" evidence="10">
    <location>
        <begin position="331"/>
        <end position="446"/>
    </location>
</feature>
<dbReference type="PANTHER" id="PTHR30625">
    <property type="entry name" value="PROTEIN TOLQ"/>
    <property type="match status" value="1"/>
</dbReference>
<evidence type="ECO:0000256" key="9">
    <source>
        <dbReference type="SAM" id="SignalP"/>
    </source>
</evidence>
<evidence type="ECO:0000313" key="11">
    <source>
        <dbReference type="EMBL" id="GBC62338.1"/>
    </source>
</evidence>
<keyword evidence="9" id="KW-0732">Signal</keyword>
<feature type="transmembrane region" description="Helical" evidence="8">
    <location>
        <begin position="262"/>
        <end position="285"/>
    </location>
</feature>
<keyword evidence="6" id="KW-0653">Protein transport</keyword>
<protein>
    <submittedName>
        <fullName evidence="11">Flagellar motor protein MotA</fullName>
    </submittedName>
</protein>
<dbReference type="GO" id="GO:0017038">
    <property type="term" value="P:protein import"/>
    <property type="evidence" value="ECO:0007669"/>
    <property type="project" value="TreeGrafter"/>
</dbReference>
<dbReference type="Pfam" id="PF11932">
    <property type="entry name" value="DUF3450"/>
    <property type="match status" value="1"/>
</dbReference>
<dbReference type="InterPro" id="IPR017270">
    <property type="entry name" value="MotA/TolQ/ExbB-rel"/>
</dbReference>
<keyword evidence="12" id="KW-1185">Reference proteome</keyword>
<dbReference type="InterPro" id="IPR016866">
    <property type="entry name" value="UCP028069"/>
</dbReference>
<name>A0A401FZF2_9BACT</name>
<keyword evidence="3 8" id="KW-0812">Transmembrane</keyword>
<evidence type="ECO:0000259" key="10">
    <source>
        <dbReference type="Pfam" id="PF01618"/>
    </source>
</evidence>
<keyword evidence="6" id="KW-0813">Transport</keyword>
<dbReference type="Proteomes" id="UP000288096">
    <property type="component" value="Unassembled WGS sequence"/>
</dbReference>
<evidence type="ECO:0000256" key="3">
    <source>
        <dbReference type="ARBA" id="ARBA00022692"/>
    </source>
</evidence>
<evidence type="ECO:0000256" key="4">
    <source>
        <dbReference type="ARBA" id="ARBA00022989"/>
    </source>
</evidence>
<organism evidence="11 12">
    <name type="scientific">Desulfonema ishimotonii</name>
    <dbReference type="NCBI Taxonomy" id="45657"/>
    <lineage>
        <taxon>Bacteria</taxon>
        <taxon>Pseudomonadati</taxon>
        <taxon>Thermodesulfobacteriota</taxon>
        <taxon>Desulfobacteria</taxon>
        <taxon>Desulfobacterales</taxon>
        <taxon>Desulfococcaceae</taxon>
        <taxon>Desulfonema</taxon>
    </lineage>
</organism>
<dbReference type="PANTHER" id="PTHR30625:SF11">
    <property type="entry name" value="MOTA_TOLQ_EXBB PROTON CHANNEL DOMAIN-CONTAINING PROTEIN"/>
    <property type="match status" value="1"/>
</dbReference>
<keyword evidence="7" id="KW-0175">Coiled coil</keyword>
<sequence>MRRIVTVLTLLGMAVSPAAGDDWSQAVAQVQSEIRQTRSDAAATDSIIAGERSRLTGELSALNADVAKQEETLSHLKEKFDALLKSEETLRGEIAAGEGEARALAEILRTAGKDAETMLSGSPVTPEHPARQALLGPLLEPDRFPGMADIRNLAEVLFSETEAGGQVLRRTGPFVDDQGNETEGEILRVGKFTTFYRHGDAVGYLRFDPASHKLVEIPGDPPWSVRRAIRKYFSGEADHLPVDLSGGVIVEQVNRNDNIGEWLRAGGLLVWPIIVIGLIAVLLSLERLWSLGRIPTQTDNFMDRLRKLVSEGDLTTGRELCEKKSRIPTCNVLRAGLEFADSAKEVMENALEEAILVEMPRLERFLSTLSVLAAVAPLLGLLGTVTGMIHTFQGITVFGTSDPRMMSGGISEALVTTQLGLAVAIPITIIHHFFDRRVEKIIGDMEEKGTALVTVLIRRADGV</sequence>
<evidence type="ECO:0000313" key="12">
    <source>
        <dbReference type="Proteomes" id="UP000288096"/>
    </source>
</evidence>
<dbReference type="InterPro" id="IPR050790">
    <property type="entry name" value="ExbB/TolQ_transport"/>
</dbReference>
<evidence type="ECO:0000256" key="6">
    <source>
        <dbReference type="RuleBase" id="RU004057"/>
    </source>
</evidence>
<keyword evidence="5 8" id="KW-0472">Membrane</keyword>
<reference evidence="12" key="1">
    <citation type="submission" date="2017-11" db="EMBL/GenBank/DDBJ databases">
        <authorList>
            <person name="Watanabe M."/>
            <person name="Kojima H."/>
        </authorList>
    </citation>
    <scope>NUCLEOTIDE SEQUENCE [LARGE SCALE GENOMIC DNA]</scope>
    <source>
        <strain evidence="12">Tokyo 01</strain>
    </source>
</reference>
<evidence type="ECO:0000256" key="2">
    <source>
        <dbReference type="ARBA" id="ARBA00022475"/>
    </source>
</evidence>
<keyword evidence="11" id="KW-0282">Flagellum</keyword>
<comment type="similarity">
    <text evidence="6">Belongs to the exbB/tolQ family.</text>
</comment>
<keyword evidence="4 8" id="KW-1133">Transmembrane helix</keyword>
<keyword evidence="11" id="KW-0966">Cell projection</keyword>
<feature type="transmembrane region" description="Helical" evidence="8">
    <location>
        <begin position="369"/>
        <end position="393"/>
    </location>
</feature>
<reference evidence="12" key="2">
    <citation type="submission" date="2019-01" db="EMBL/GenBank/DDBJ databases">
        <title>Genome sequence of Desulfonema ishimotonii strain Tokyo 01.</title>
        <authorList>
            <person name="Fukui M."/>
        </authorList>
    </citation>
    <scope>NUCLEOTIDE SEQUENCE [LARGE SCALE GENOMIC DNA]</scope>
    <source>
        <strain evidence="12">Tokyo 01</strain>
    </source>
</reference>
<dbReference type="EMBL" id="BEXT01000001">
    <property type="protein sequence ID" value="GBC62338.1"/>
    <property type="molecule type" value="Genomic_DNA"/>
</dbReference>
<keyword evidence="11" id="KW-0969">Cilium</keyword>
<evidence type="ECO:0000256" key="1">
    <source>
        <dbReference type="ARBA" id="ARBA00004651"/>
    </source>
</evidence>
<feature type="chain" id="PRO_5019074258" evidence="9">
    <location>
        <begin position="21"/>
        <end position="463"/>
    </location>
</feature>
<evidence type="ECO:0000256" key="8">
    <source>
        <dbReference type="SAM" id="Phobius"/>
    </source>
</evidence>
<gene>
    <name evidence="11" type="ORF">DENIS_3307</name>
</gene>
<proteinExistence type="inferred from homology"/>
<accession>A0A401FZF2</accession>
<feature type="coiled-coil region" evidence="7">
    <location>
        <begin position="52"/>
        <end position="86"/>
    </location>
</feature>
<dbReference type="InterPro" id="IPR002898">
    <property type="entry name" value="MotA_ExbB_proton_chnl"/>
</dbReference>
<dbReference type="PIRSF" id="PIRSF037714">
    <property type="entry name" value="TolR"/>
    <property type="match status" value="1"/>
</dbReference>